<dbReference type="GO" id="GO:0020037">
    <property type="term" value="F:heme binding"/>
    <property type="evidence" value="ECO:0007669"/>
    <property type="project" value="TreeGrafter"/>
</dbReference>
<dbReference type="EMBL" id="JACHBU010000009">
    <property type="protein sequence ID" value="MBB6510542.1"/>
    <property type="molecule type" value="Genomic_DNA"/>
</dbReference>
<keyword evidence="5 6" id="KW-0472">Membrane</keyword>
<evidence type="ECO:0000313" key="9">
    <source>
        <dbReference type="Proteomes" id="UP000585437"/>
    </source>
</evidence>
<evidence type="ECO:0000256" key="1">
    <source>
        <dbReference type="ARBA" id="ARBA00004651"/>
    </source>
</evidence>
<feature type="transmembrane region" description="Helical" evidence="6">
    <location>
        <begin position="32"/>
        <end position="52"/>
    </location>
</feature>
<feature type="transmembrane region" description="Helical" evidence="6">
    <location>
        <begin position="200"/>
        <end position="224"/>
    </location>
</feature>
<evidence type="ECO:0000256" key="3">
    <source>
        <dbReference type="ARBA" id="ARBA00022692"/>
    </source>
</evidence>
<feature type="transmembrane region" description="Helical" evidence="6">
    <location>
        <begin position="244"/>
        <end position="265"/>
    </location>
</feature>
<dbReference type="Gene3D" id="1.20.950.20">
    <property type="entry name" value="Transmembrane di-heme cytochromes, Chain C"/>
    <property type="match status" value="1"/>
</dbReference>
<dbReference type="InterPro" id="IPR011577">
    <property type="entry name" value="Cyt_b561_bac/Ni-Hgenase"/>
</dbReference>
<feature type="transmembrane region" description="Helical" evidence="6">
    <location>
        <begin position="132"/>
        <end position="153"/>
    </location>
</feature>
<protein>
    <submittedName>
        <fullName evidence="8">Thiosulfate reductase cytochrome b subunit</fullName>
    </submittedName>
</protein>
<evidence type="ECO:0000259" key="7">
    <source>
        <dbReference type="Pfam" id="PF01292"/>
    </source>
</evidence>
<keyword evidence="9" id="KW-1185">Reference proteome</keyword>
<dbReference type="PANTHER" id="PTHR30485">
    <property type="entry name" value="NI/FE-HYDROGENASE 1 B-TYPE CYTOCHROME SUBUNIT"/>
    <property type="match status" value="1"/>
</dbReference>
<dbReference type="GO" id="GO:0022904">
    <property type="term" value="P:respiratory electron transport chain"/>
    <property type="evidence" value="ECO:0007669"/>
    <property type="project" value="InterPro"/>
</dbReference>
<proteinExistence type="predicted"/>
<keyword evidence="2" id="KW-1003">Cell membrane</keyword>
<evidence type="ECO:0000256" key="6">
    <source>
        <dbReference type="SAM" id="Phobius"/>
    </source>
</evidence>
<dbReference type="InterPro" id="IPR016174">
    <property type="entry name" value="Di-haem_cyt_TM"/>
</dbReference>
<evidence type="ECO:0000256" key="2">
    <source>
        <dbReference type="ARBA" id="ARBA00022475"/>
    </source>
</evidence>
<organism evidence="8 9">
    <name type="scientific">Rhizobium soli</name>
    <dbReference type="NCBI Taxonomy" id="424798"/>
    <lineage>
        <taxon>Bacteria</taxon>
        <taxon>Pseudomonadati</taxon>
        <taxon>Pseudomonadota</taxon>
        <taxon>Alphaproteobacteria</taxon>
        <taxon>Hyphomicrobiales</taxon>
        <taxon>Rhizobiaceae</taxon>
        <taxon>Rhizobium/Agrobacterium group</taxon>
        <taxon>Rhizobium</taxon>
    </lineage>
</organism>
<dbReference type="InterPro" id="IPR051542">
    <property type="entry name" value="Hydrogenase_cytochrome"/>
</dbReference>
<evidence type="ECO:0000313" key="8">
    <source>
        <dbReference type="EMBL" id="MBB6510542.1"/>
    </source>
</evidence>
<dbReference type="SUPFAM" id="SSF81342">
    <property type="entry name" value="Transmembrane di-heme cytochromes"/>
    <property type="match status" value="1"/>
</dbReference>
<comment type="caution">
    <text evidence="8">The sequence shown here is derived from an EMBL/GenBank/DDBJ whole genome shotgun (WGS) entry which is preliminary data.</text>
</comment>
<dbReference type="GO" id="GO:0005886">
    <property type="term" value="C:plasma membrane"/>
    <property type="evidence" value="ECO:0007669"/>
    <property type="project" value="UniProtKB-SubCell"/>
</dbReference>
<dbReference type="Pfam" id="PF01292">
    <property type="entry name" value="Ni_hydr_CYTB"/>
    <property type="match status" value="1"/>
</dbReference>
<feature type="domain" description="Cytochrome b561 bacterial/Ni-hydrogenase" evidence="7">
    <location>
        <begin position="25"/>
        <end position="278"/>
    </location>
</feature>
<sequence>MKDVEMSANASNDKVEYPRTIFIRRHSVVTRLTHWLNVLCLSFLLLSGLQIFNAHPELYWGHYGANGDPAVLTIGSDDDGGTPSGFLRVAGFQIPTTGVLGVSNVDGEPTARAFPSWATVPSFQDLAAGRRWHFFFAWLFVINGILYLGFGLLSGHFRRDLAPKVYELSPRHLGREVLDHARLRFPEGEEARHYNALQKLTYLAVIVVLLPLMVLTGLTMSPGVDAALPALVEIFGGRQSARTIHFITASALVIFVIVHVAMVILSGTWNNIRSMITGRYAILEKGPRS</sequence>
<dbReference type="GO" id="GO:0009055">
    <property type="term" value="F:electron transfer activity"/>
    <property type="evidence" value="ECO:0007669"/>
    <property type="project" value="InterPro"/>
</dbReference>
<comment type="subcellular location">
    <subcellularLocation>
        <location evidence="1">Cell membrane</location>
        <topology evidence="1">Multi-pass membrane protein</topology>
    </subcellularLocation>
</comment>
<dbReference type="AlphaFoldDB" id="A0A7X0MT18"/>
<dbReference type="PANTHER" id="PTHR30485:SF1">
    <property type="entry name" value="CYTOCHROME YDHU-RELATED"/>
    <property type="match status" value="1"/>
</dbReference>
<evidence type="ECO:0000256" key="5">
    <source>
        <dbReference type="ARBA" id="ARBA00023136"/>
    </source>
</evidence>
<keyword evidence="4 6" id="KW-1133">Transmembrane helix</keyword>
<accession>A0A7X0MT18</accession>
<reference evidence="8 9" key="1">
    <citation type="submission" date="2020-08" db="EMBL/GenBank/DDBJ databases">
        <title>The Agave Microbiome: Exploring the role of microbial communities in plant adaptations to desert environments.</title>
        <authorList>
            <person name="Partida-Martinez L.P."/>
        </authorList>
    </citation>
    <scope>NUCLEOTIDE SEQUENCE [LARGE SCALE GENOMIC DNA]</scope>
    <source>
        <strain evidence="8 9">AS3.12</strain>
    </source>
</reference>
<gene>
    <name evidence="8" type="ORF">F4695_003933</name>
</gene>
<keyword evidence="3 6" id="KW-0812">Transmembrane</keyword>
<name>A0A7X0MT18_9HYPH</name>
<dbReference type="Proteomes" id="UP000585437">
    <property type="component" value="Unassembled WGS sequence"/>
</dbReference>
<evidence type="ECO:0000256" key="4">
    <source>
        <dbReference type="ARBA" id="ARBA00022989"/>
    </source>
</evidence>